<evidence type="ECO:0000256" key="1">
    <source>
        <dbReference type="ARBA" id="ARBA00001966"/>
    </source>
</evidence>
<feature type="domain" description="B12-binding" evidence="6">
    <location>
        <begin position="1"/>
        <end position="144"/>
    </location>
</feature>
<dbReference type="Proteomes" id="UP000053398">
    <property type="component" value="Unassembled WGS sequence"/>
</dbReference>
<evidence type="ECO:0000256" key="2">
    <source>
        <dbReference type="ARBA" id="ARBA00022691"/>
    </source>
</evidence>
<protein>
    <submittedName>
        <fullName evidence="8">Radical SAM protein</fullName>
    </submittedName>
</protein>
<organism evidence="8 9">
    <name type="scientific">Streptomyces corchorusii</name>
    <name type="common">Streptomyces chibaensis</name>
    <dbReference type="NCBI Taxonomy" id="1903"/>
    <lineage>
        <taxon>Bacteria</taxon>
        <taxon>Bacillati</taxon>
        <taxon>Actinomycetota</taxon>
        <taxon>Actinomycetes</taxon>
        <taxon>Kitasatosporales</taxon>
        <taxon>Streptomycetaceae</taxon>
        <taxon>Streptomyces</taxon>
    </lineage>
</organism>
<dbReference type="InterPro" id="IPR058240">
    <property type="entry name" value="rSAM_sf"/>
</dbReference>
<dbReference type="InterPro" id="IPR006158">
    <property type="entry name" value="Cobalamin-bd"/>
</dbReference>
<accession>A0A101QJX9</accession>
<evidence type="ECO:0000313" key="9">
    <source>
        <dbReference type="Proteomes" id="UP000053398"/>
    </source>
</evidence>
<evidence type="ECO:0000256" key="5">
    <source>
        <dbReference type="ARBA" id="ARBA00023014"/>
    </source>
</evidence>
<dbReference type="SFLD" id="SFLDG01082">
    <property type="entry name" value="B12-binding_domain_containing"/>
    <property type="match status" value="1"/>
</dbReference>
<dbReference type="Gene3D" id="3.40.50.280">
    <property type="entry name" value="Cobalamin-binding domain"/>
    <property type="match status" value="1"/>
</dbReference>
<dbReference type="Gene3D" id="3.80.30.20">
    <property type="entry name" value="tm_1862 like domain"/>
    <property type="match status" value="1"/>
</dbReference>
<dbReference type="InterPro" id="IPR007197">
    <property type="entry name" value="rSAM"/>
</dbReference>
<evidence type="ECO:0000256" key="4">
    <source>
        <dbReference type="ARBA" id="ARBA00023004"/>
    </source>
</evidence>
<reference evidence="8 9" key="1">
    <citation type="submission" date="2015-10" db="EMBL/GenBank/DDBJ databases">
        <title>Draft genome sequence of Streptomyces corchorusii DSM 40340, type strain for the species Streptomyces corchorusii.</title>
        <authorList>
            <person name="Ruckert C."/>
            <person name="Winkler A."/>
            <person name="Kalinowski J."/>
            <person name="Kampfer P."/>
            <person name="Glaeser S."/>
        </authorList>
    </citation>
    <scope>NUCLEOTIDE SEQUENCE [LARGE SCALE GENOMIC DNA]</scope>
    <source>
        <strain evidence="8 9">DSM 40340</strain>
    </source>
</reference>
<dbReference type="InterPro" id="IPR023404">
    <property type="entry name" value="rSAM_horseshoe"/>
</dbReference>
<gene>
    <name evidence="8" type="ORF">AQJ11_07415</name>
</gene>
<dbReference type="PROSITE" id="PS51332">
    <property type="entry name" value="B12_BINDING"/>
    <property type="match status" value="1"/>
</dbReference>
<dbReference type="SMART" id="SM00729">
    <property type="entry name" value="Elp3"/>
    <property type="match status" value="1"/>
</dbReference>
<dbReference type="RefSeq" id="WP_059262317.1">
    <property type="nucleotide sequence ID" value="NZ_KQ948353.1"/>
</dbReference>
<evidence type="ECO:0000259" key="7">
    <source>
        <dbReference type="PROSITE" id="PS51918"/>
    </source>
</evidence>
<keyword evidence="3" id="KW-0479">Metal-binding</keyword>
<dbReference type="GO" id="GO:0051539">
    <property type="term" value="F:4 iron, 4 sulfur cluster binding"/>
    <property type="evidence" value="ECO:0007669"/>
    <property type="project" value="UniProtKB-KW"/>
</dbReference>
<feature type="domain" description="Radical SAM core" evidence="7">
    <location>
        <begin position="194"/>
        <end position="431"/>
    </location>
</feature>
<dbReference type="PROSITE" id="PS51918">
    <property type="entry name" value="RADICAL_SAM"/>
    <property type="match status" value="1"/>
</dbReference>
<dbReference type="AlphaFoldDB" id="A0A101QJX9"/>
<keyword evidence="5" id="KW-0411">Iron-sulfur</keyword>
<dbReference type="PANTHER" id="PTHR43409">
    <property type="entry name" value="ANAEROBIC MAGNESIUM-PROTOPORPHYRIN IX MONOMETHYL ESTER CYCLASE-RELATED"/>
    <property type="match status" value="1"/>
</dbReference>
<dbReference type="InterPro" id="IPR034466">
    <property type="entry name" value="Methyltransferase_Class_B"/>
</dbReference>
<dbReference type="InterPro" id="IPR006638">
    <property type="entry name" value="Elp3/MiaA/NifB-like_rSAM"/>
</dbReference>
<dbReference type="SFLD" id="SFLDS00029">
    <property type="entry name" value="Radical_SAM"/>
    <property type="match status" value="1"/>
</dbReference>
<keyword evidence="2" id="KW-0949">S-adenosyl-L-methionine</keyword>
<evidence type="ECO:0000259" key="6">
    <source>
        <dbReference type="PROSITE" id="PS51332"/>
    </source>
</evidence>
<dbReference type="SUPFAM" id="SSF52242">
    <property type="entry name" value="Cobalamin (vitamin B12)-binding domain"/>
    <property type="match status" value="1"/>
</dbReference>
<sequence>MFVSVNKLKSFRPVLPIGMVTVATQVRAAGHDVHVLDLMWEEEDEKAVREAVAAFRPDVVGISIRNVDSQNMLEPVIYTPLAREVADWARAERPGVTVVLGGPGFSTVPDDLMDFVGAEYGITGFAEESMVPFLAHLHRGTEPADVPGVIFRVPDGSYHRRDPVFEIDYRKAARPDPELYDPRYFTYSYETHDRSEKVPATIQTKKGCVLECVFCSNFLVDGTGVKFDDVKRVADEVERLRDEGLEVLEIVDGVFNLPLNYAVEVLREFVRRGIEMPWSCMINPGNVTPELVDLMVRTGCYYVEFGTDSCNDRVLRRLKKNFRQRQIISAHRQFEQAGIRVEHCLFIGSPGDDRDSVRETFDVMSGLVPPGAPEAHAYWTLGLRVCRGTALHTTAVEEGLLTGDERFIVPKYYVSRDVIEDSALLDEIQERVLANDNWYLWWGLRTIGLRERIRMARQESERIEAELLAHLPERRPAPLPAALTTRGEEGR</sequence>
<evidence type="ECO:0000256" key="3">
    <source>
        <dbReference type="ARBA" id="ARBA00022723"/>
    </source>
</evidence>
<comment type="cofactor">
    <cofactor evidence="1">
        <name>[4Fe-4S] cluster</name>
        <dbReference type="ChEBI" id="CHEBI:49883"/>
    </cofactor>
</comment>
<keyword evidence="9" id="KW-1185">Reference proteome</keyword>
<dbReference type="SFLD" id="SFLDG01123">
    <property type="entry name" value="methyltransferase_(Class_B)"/>
    <property type="match status" value="1"/>
</dbReference>
<name>A0A101QJX9_STRCK</name>
<dbReference type="GO" id="GO:0005829">
    <property type="term" value="C:cytosol"/>
    <property type="evidence" value="ECO:0007669"/>
    <property type="project" value="TreeGrafter"/>
</dbReference>
<proteinExistence type="predicted"/>
<keyword evidence="4" id="KW-0408">Iron</keyword>
<dbReference type="InterPro" id="IPR051198">
    <property type="entry name" value="BchE-like"/>
</dbReference>
<evidence type="ECO:0000313" key="8">
    <source>
        <dbReference type="EMBL" id="KUN31310.1"/>
    </source>
</evidence>
<dbReference type="EMBL" id="LMWP01000006">
    <property type="protein sequence ID" value="KUN31310.1"/>
    <property type="molecule type" value="Genomic_DNA"/>
</dbReference>
<dbReference type="Pfam" id="PF02310">
    <property type="entry name" value="B12-binding"/>
    <property type="match status" value="1"/>
</dbReference>
<dbReference type="SUPFAM" id="SSF102114">
    <property type="entry name" value="Radical SAM enzymes"/>
    <property type="match status" value="1"/>
</dbReference>
<comment type="caution">
    <text evidence="8">The sequence shown here is derived from an EMBL/GenBank/DDBJ whole genome shotgun (WGS) entry which is preliminary data.</text>
</comment>
<dbReference type="Pfam" id="PF04055">
    <property type="entry name" value="Radical_SAM"/>
    <property type="match status" value="1"/>
</dbReference>
<dbReference type="GO" id="GO:0031419">
    <property type="term" value="F:cobalamin binding"/>
    <property type="evidence" value="ECO:0007669"/>
    <property type="project" value="InterPro"/>
</dbReference>
<dbReference type="GO" id="GO:0046872">
    <property type="term" value="F:metal ion binding"/>
    <property type="evidence" value="ECO:0007669"/>
    <property type="project" value="UniProtKB-KW"/>
</dbReference>
<dbReference type="InterPro" id="IPR036724">
    <property type="entry name" value="Cobalamin-bd_sf"/>
</dbReference>
<dbReference type="PANTHER" id="PTHR43409:SF16">
    <property type="entry name" value="SLR0320 PROTEIN"/>
    <property type="match status" value="1"/>
</dbReference>
<dbReference type="GO" id="GO:0003824">
    <property type="term" value="F:catalytic activity"/>
    <property type="evidence" value="ECO:0007669"/>
    <property type="project" value="InterPro"/>
</dbReference>